<evidence type="ECO:0000313" key="4">
    <source>
        <dbReference type="Proteomes" id="UP000232101"/>
    </source>
</evidence>
<dbReference type="EMBL" id="PHQY01000671">
    <property type="protein sequence ID" value="PJO41477.1"/>
    <property type="molecule type" value="Genomic_DNA"/>
</dbReference>
<feature type="transmembrane region" description="Helical" evidence="2">
    <location>
        <begin position="12"/>
        <end position="34"/>
    </location>
</feature>
<protein>
    <submittedName>
        <fullName evidence="3">Uncharacterized protein</fullName>
    </submittedName>
</protein>
<organism evidence="3 4">
    <name type="scientific">Lysinibacillus xylanilyticus</name>
    <dbReference type="NCBI Taxonomy" id="582475"/>
    <lineage>
        <taxon>Bacteria</taxon>
        <taxon>Bacillati</taxon>
        <taxon>Bacillota</taxon>
        <taxon>Bacilli</taxon>
        <taxon>Bacillales</taxon>
        <taxon>Bacillaceae</taxon>
        <taxon>Lysinibacillus</taxon>
    </lineage>
</organism>
<evidence type="ECO:0000313" key="3">
    <source>
        <dbReference type="EMBL" id="PJO41477.1"/>
    </source>
</evidence>
<keyword evidence="2" id="KW-1133">Transmembrane helix</keyword>
<feature type="coiled-coil region" evidence="1">
    <location>
        <begin position="82"/>
        <end position="129"/>
    </location>
</feature>
<gene>
    <name evidence="3" type="ORF">CWD94_22910</name>
</gene>
<reference evidence="3 4" key="1">
    <citation type="submission" date="2017-11" db="EMBL/GenBank/DDBJ databases">
        <title>Bacterial isolate from king chilli rhizosphere.</title>
        <authorList>
            <person name="Takhelmayum P."/>
            <person name="Sarangthem I."/>
        </authorList>
    </citation>
    <scope>NUCLEOTIDE SEQUENCE [LARGE SCALE GENOMIC DNA]</scope>
    <source>
        <strain evidence="4">t26</strain>
    </source>
</reference>
<keyword evidence="2" id="KW-0812">Transmembrane</keyword>
<sequence length="426" mass="46811">MEKSVLNNNNGYILAIVLIISIIFSVIFLSFIGISSNTTKQNEIVEGTIQSQSIAEMGASYFQHAMTNEIITTQPQIINDVIKERENDIKNKQIKNENHYKESAMKYMQKNLEECIKNLQTNINIQQNNKNSFKISPTYESKFFSKDGDKLIIAFTSTGYDELKQANIKGKMEVDFARIIGQGTSSGSEGTAILKGNTIADPGTNLNICPNNKKDDLSNMSCQIKDSIDYSQNDKLTFNNSIYRVSGAFSAGNLNNDINNSTIYILGSMRSGNLNSMHQLKLHVKGALTVGHFNGEGLVGSTIEVLGNASMENIKLTKSTMYIDGGNWVTSIGNINGIEDSIIYINYNASIKGADLNRNATICVNGELNIGHINNNSRNTSNIYAKKSNNPKVITNSAAFEKACMIGGSTVTPGAVDYTTNYEYSY</sequence>
<evidence type="ECO:0000256" key="1">
    <source>
        <dbReference type="SAM" id="Coils"/>
    </source>
</evidence>
<dbReference type="RefSeq" id="WP_100545118.1">
    <property type="nucleotide sequence ID" value="NZ_PHQY01000671.1"/>
</dbReference>
<comment type="caution">
    <text evidence="3">The sequence shown here is derived from an EMBL/GenBank/DDBJ whole genome shotgun (WGS) entry which is preliminary data.</text>
</comment>
<evidence type="ECO:0000256" key="2">
    <source>
        <dbReference type="SAM" id="Phobius"/>
    </source>
</evidence>
<accession>A0A2M9Q0B4</accession>
<keyword evidence="2" id="KW-0472">Membrane</keyword>
<dbReference type="Proteomes" id="UP000232101">
    <property type="component" value="Unassembled WGS sequence"/>
</dbReference>
<name>A0A2M9Q0B4_9BACI</name>
<keyword evidence="1" id="KW-0175">Coiled coil</keyword>
<dbReference type="AlphaFoldDB" id="A0A2M9Q0B4"/>
<proteinExistence type="predicted"/>